<protein>
    <recommendedName>
        <fullName evidence="2">Single-stranded-DNA-specific exonuclease RecJ</fullName>
    </recommendedName>
</protein>
<evidence type="ECO:0000256" key="3">
    <source>
        <dbReference type="ARBA" id="ARBA00022722"/>
    </source>
</evidence>
<dbReference type="GO" id="GO:0003676">
    <property type="term" value="F:nucleic acid binding"/>
    <property type="evidence" value="ECO:0007669"/>
    <property type="project" value="InterPro"/>
</dbReference>
<sequence>MKINNELVKIVLDAYDLDEEKLNEIFNEPVLSNPYEAKGILECGRILKKVKDEKEKILVCGDYDADGICATAILVMALKKAGIECGYYIPDRLTEGYGLNVNTVNNALAKGYKYFITVDNGVKAVEAMQAIRAANATLILTDHHNYDESEILCDCFVHPFKMDSKFQTLSGAGVACLIARMLMKESREAVILACVAAIADCMPVWGETRSLIRLGLKYLNQGCYPAVNRLKNNQFERCDETTIGFQIAPKLNVTGRLADRAKANNTVRYLLSNDERLIDSGVVQINELNEIRKQITMEMVSISERQLSEAFFQIVHDDTFHEGVVGLVAGRLANQLNKPFMVLAHKDGLYKGSIRSVEGLDLTTFFDGCLDLLEAYGGHAMAAGISFKEEAYEEVCHYIEENSHDFVYEKPVLNTIKLDETMLTLENIDALNCLRPFGTGFEAPIFEVKVQIKEVKTMGGNAHLKIISQLNNEYILFNEGAGAEQYRQCTEVGFIGNVSINSFRGRRTVSMNVMESVFS</sequence>
<evidence type="ECO:0000259" key="7">
    <source>
        <dbReference type="Pfam" id="PF02272"/>
    </source>
</evidence>
<dbReference type="PANTHER" id="PTHR30255:SF2">
    <property type="entry name" value="SINGLE-STRANDED-DNA-SPECIFIC EXONUCLEASE RECJ"/>
    <property type="match status" value="1"/>
</dbReference>
<comment type="caution">
    <text evidence="9">The sequence shown here is derived from an EMBL/GenBank/DDBJ whole genome shotgun (WGS) entry which is preliminary data.</text>
</comment>
<evidence type="ECO:0000256" key="2">
    <source>
        <dbReference type="ARBA" id="ARBA00019841"/>
    </source>
</evidence>
<evidence type="ECO:0000313" key="10">
    <source>
        <dbReference type="Proteomes" id="UP000247612"/>
    </source>
</evidence>
<dbReference type="Pfam" id="PF02272">
    <property type="entry name" value="DHHA1"/>
    <property type="match status" value="1"/>
</dbReference>
<dbReference type="InterPro" id="IPR041122">
    <property type="entry name" value="RecJ_OB"/>
</dbReference>
<dbReference type="STRING" id="1034346.GCA_000313565_01466"/>
<feature type="domain" description="DHHA1" evidence="7">
    <location>
        <begin position="317"/>
        <end position="401"/>
    </location>
</feature>
<dbReference type="InterPro" id="IPR003156">
    <property type="entry name" value="DHHA1_dom"/>
</dbReference>
<evidence type="ECO:0000256" key="5">
    <source>
        <dbReference type="ARBA" id="ARBA00022839"/>
    </source>
</evidence>
<dbReference type="GO" id="GO:0004527">
    <property type="term" value="F:exonuclease activity"/>
    <property type="evidence" value="ECO:0007669"/>
    <property type="project" value="UniProtKB-KW"/>
</dbReference>
<keyword evidence="4" id="KW-0378">Hydrolase</keyword>
<dbReference type="Gene3D" id="3.10.310.30">
    <property type="match status" value="1"/>
</dbReference>
<dbReference type="InterPro" id="IPR051673">
    <property type="entry name" value="SSDNA_exonuclease_RecJ"/>
</dbReference>
<dbReference type="RefSeq" id="WP_022937769.1">
    <property type="nucleotide sequence ID" value="NZ_CABKRQ010000003.1"/>
</dbReference>
<feature type="domain" description="RecJ OB" evidence="8">
    <location>
        <begin position="417"/>
        <end position="513"/>
    </location>
</feature>
<dbReference type="Gene3D" id="3.90.1640.30">
    <property type="match status" value="1"/>
</dbReference>
<evidence type="ECO:0000259" key="8">
    <source>
        <dbReference type="Pfam" id="PF17768"/>
    </source>
</evidence>
<evidence type="ECO:0000259" key="6">
    <source>
        <dbReference type="Pfam" id="PF01368"/>
    </source>
</evidence>
<feature type="domain" description="DDH" evidence="6">
    <location>
        <begin position="56"/>
        <end position="188"/>
    </location>
</feature>
<comment type="similarity">
    <text evidence="1">Belongs to the RecJ family.</text>
</comment>
<dbReference type="SUPFAM" id="SSF64182">
    <property type="entry name" value="DHH phosphoesterases"/>
    <property type="match status" value="1"/>
</dbReference>
<evidence type="ECO:0000256" key="1">
    <source>
        <dbReference type="ARBA" id="ARBA00005915"/>
    </source>
</evidence>
<keyword evidence="10" id="KW-1185">Reference proteome</keyword>
<dbReference type="EMBL" id="QJKH01000021">
    <property type="protein sequence ID" value="PXX75048.1"/>
    <property type="molecule type" value="Genomic_DNA"/>
</dbReference>
<keyword evidence="3" id="KW-0540">Nuclease</keyword>
<evidence type="ECO:0000256" key="4">
    <source>
        <dbReference type="ARBA" id="ARBA00022801"/>
    </source>
</evidence>
<dbReference type="InterPro" id="IPR038763">
    <property type="entry name" value="DHH_sf"/>
</dbReference>
<organism evidence="9 10">
    <name type="scientific">Dielma fastidiosa</name>
    <dbReference type="NCBI Taxonomy" id="1034346"/>
    <lineage>
        <taxon>Bacteria</taxon>
        <taxon>Bacillati</taxon>
        <taxon>Bacillota</taxon>
        <taxon>Erysipelotrichia</taxon>
        <taxon>Erysipelotrichales</taxon>
        <taxon>Erysipelotrichaceae</taxon>
        <taxon>Dielma</taxon>
    </lineage>
</organism>
<dbReference type="AlphaFoldDB" id="A0A318KS19"/>
<dbReference type="Pfam" id="PF01368">
    <property type="entry name" value="DHH"/>
    <property type="match status" value="1"/>
</dbReference>
<keyword evidence="5 9" id="KW-0269">Exonuclease</keyword>
<dbReference type="PANTHER" id="PTHR30255">
    <property type="entry name" value="SINGLE-STRANDED-DNA-SPECIFIC EXONUCLEASE RECJ"/>
    <property type="match status" value="1"/>
</dbReference>
<reference evidence="9 10" key="1">
    <citation type="submission" date="2018-05" db="EMBL/GenBank/DDBJ databases">
        <title>Genomic Encyclopedia of Type Strains, Phase IV (KMG-IV): sequencing the most valuable type-strain genomes for metagenomic binning, comparative biology and taxonomic classification.</title>
        <authorList>
            <person name="Goeker M."/>
        </authorList>
    </citation>
    <scope>NUCLEOTIDE SEQUENCE [LARGE SCALE GENOMIC DNA]</scope>
    <source>
        <strain evidence="9 10">JC118</strain>
    </source>
</reference>
<dbReference type="InterPro" id="IPR001667">
    <property type="entry name" value="DDH_dom"/>
</dbReference>
<name>A0A318KS19_9FIRM</name>
<dbReference type="Proteomes" id="UP000247612">
    <property type="component" value="Unassembled WGS sequence"/>
</dbReference>
<evidence type="ECO:0000313" key="9">
    <source>
        <dbReference type="EMBL" id="PXX75048.1"/>
    </source>
</evidence>
<gene>
    <name evidence="9" type="ORF">DES51_12131</name>
</gene>
<proteinExistence type="inferred from homology"/>
<dbReference type="Pfam" id="PF17768">
    <property type="entry name" value="RecJ_OB"/>
    <property type="match status" value="1"/>
</dbReference>
<accession>A0A318KS19</accession>